<evidence type="ECO:0000256" key="4">
    <source>
        <dbReference type="PROSITE-ProRule" id="PRU00473"/>
    </source>
</evidence>
<organism evidence="6 7">
    <name type="scientific">Flavobacterium chuncheonense</name>
    <dbReference type="NCBI Taxonomy" id="2026653"/>
    <lineage>
        <taxon>Bacteria</taxon>
        <taxon>Pseudomonadati</taxon>
        <taxon>Bacteroidota</taxon>
        <taxon>Flavobacteriia</taxon>
        <taxon>Flavobacteriales</taxon>
        <taxon>Flavobacteriaceae</taxon>
        <taxon>Flavobacterium</taxon>
    </lineage>
</organism>
<dbReference type="InterPro" id="IPR011659">
    <property type="entry name" value="WD40"/>
</dbReference>
<dbReference type="Pfam" id="PF07676">
    <property type="entry name" value="PD40"/>
    <property type="match status" value="3"/>
</dbReference>
<comment type="subcellular location">
    <subcellularLocation>
        <location evidence="1">Cell outer membrane</location>
    </subcellularLocation>
</comment>
<evidence type="ECO:0000313" key="7">
    <source>
        <dbReference type="Proteomes" id="UP001597534"/>
    </source>
</evidence>
<accession>A0ABW5YL89</accession>
<protein>
    <submittedName>
        <fullName evidence="6">OmpA family protein</fullName>
    </submittedName>
</protein>
<keyword evidence="3" id="KW-0998">Cell outer membrane</keyword>
<dbReference type="EMBL" id="JBHUPC010000012">
    <property type="protein sequence ID" value="MFD2891846.1"/>
    <property type="molecule type" value="Genomic_DNA"/>
</dbReference>
<comment type="caution">
    <text evidence="6">The sequence shown here is derived from an EMBL/GenBank/DDBJ whole genome shotgun (WGS) entry which is preliminary data.</text>
</comment>
<dbReference type="PROSITE" id="PS51123">
    <property type="entry name" value="OMPA_2"/>
    <property type="match status" value="1"/>
</dbReference>
<dbReference type="PANTHER" id="PTHR30329">
    <property type="entry name" value="STATOR ELEMENT OF FLAGELLAR MOTOR COMPLEX"/>
    <property type="match status" value="1"/>
</dbReference>
<dbReference type="Pfam" id="PF00691">
    <property type="entry name" value="OmpA"/>
    <property type="match status" value="1"/>
</dbReference>
<dbReference type="SUPFAM" id="SSF49464">
    <property type="entry name" value="Carboxypeptidase regulatory domain-like"/>
    <property type="match status" value="1"/>
</dbReference>
<dbReference type="PRINTS" id="PR01021">
    <property type="entry name" value="OMPADOMAIN"/>
</dbReference>
<dbReference type="Gene3D" id="2.120.10.30">
    <property type="entry name" value="TolB, C-terminal domain"/>
    <property type="match status" value="1"/>
</dbReference>
<keyword evidence="2 4" id="KW-0472">Membrane</keyword>
<keyword evidence="7" id="KW-1185">Reference proteome</keyword>
<dbReference type="InterPro" id="IPR006665">
    <property type="entry name" value="OmpA-like"/>
</dbReference>
<evidence type="ECO:0000259" key="5">
    <source>
        <dbReference type="PROSITE" id="PS51123"/>
    </source>
</evidence>
<dbReference type="SUPFAM" id="SSF103088">
    <property type="entry name" value="OmpA-like"/>
    <property type="match status" value="1"/>
</dbReference>
<name>A0ABW5YL89_9FLAO</name>
<dbReference type="InterPro" id="IPR011042">
    <property type="entry name" value="6-blade_b-propeller_TolB-like"/>
</dbReference>
<dbReference type="InterPro" id="IPR036737">
    <property type="entry name" value="OmpA-like_sf"/>
</dbReference>
<proteinExistence type="predicted"/>
<dbReference type="PANTHER" id="PTHR30329:SF21">
    <property type="entry name" value="LIPOPROTEIN YIAD-RELATED"/>
    <property type="match status" value="1"/>
</dbReference>
<dbReference type="Gene3D" id="2.60.40.1120">
    <property type="entry name" value="Carboxypeptidase-like, regulatory domain"/>
    <property type="match status" value="1"/>
</dbReference>
<sequence>MRLLARLTTSIFFLYSYILSAQEPERLEVKDSLITVLDNSTKGLRFVLSDTGINSDLSEIGGAFFMNKYIILSNKKRRHYKTTFNEKTNTYNNNLFCVNIDAEGDLSFPLLFSRILDSEKNEGSIAFTPDQKRIYYTKENPTNHSALELYTAELDLNSKEYWVNIKKVKLLAEGQSIETPFVAPDGKTLYFAANLPEGYGGFDLYKADINGDGTFSNITNLGTNINTAEDEKYPYISKESNHFYFASKGHLNLGGYDIFRSAMVKKSYLPALNLGASLNSKRDDIAFILADKDKGYISNDKSGDGDFNILKFTLNLNEVKDQDFTIVEEETLTTVPNAQVIIKDENGNVVTNTISDENGKVKFEILPMSYNNITIEKEGFEPYVDSFTSEKPLNNPITLLTKKLPSKINLSVENIHFDFDKAIIKAESKKALDKVVNLLNENPTLNISIQAHTDNKGSENYNLTLSKRRAKATANYLISKGINKKRLTTKGYGESQPLNNCIKCTPKEDQENRRVEFKTLTL</sequence>
<dbReference type="Proteomes" id="UP001597534">
    <property type="component" value="Unassembled WGS sequence"/>
</dbReference>
<evidence type="ECO:0000256" key="1">
    <source>
        <dbReference type="ARBA" id="ARBA00004442"/>
    </source>
</evidence>
<feature type="domain" description="OmpA-like" evidence="5">
    <location>
        <begin position="404"/>
        <end position="522"/>
    </location>
</feature>
<reference evidence="7" key="1">
    <citation type="journal article" date="2019" name="Int. J. Syst. Evol. Microbiol.">
        <title>The Global Catalogue of Microorganisms (GCM) 10K type strain sequencing project: providing services to taxonomists for standard genome sequencing and annotation.</title>
        <authorList>
            <consortium name="The Broad Institute Genomics Platform"/>
            <consortium name="The Broad Institute Genome Sequencing Center for Infectious Disease"/>
            <person name="Wu L."/>
            <person name="Ma J."/>
        </authorList>
    </citation>
    <scope>NUCLEOTIDE SEQUENCE [LARGE SCALE GENOMIC DNA]</scope>
    <source>
        <strain evidence="7">KCTC 22671</strain>
    </source>
</reference>
<dbReference type="CDD" id="cd07185">
    <property type="entry name" value="OmpA_C-like"/>
    <property type="match status" value="1"/>
</dbReference>
<dbReference type="InterPro" id="IPR006664">
    <property type="entry name" value="OMP_bac"/>
</dbReference>
<dbReference type="InterPro" id="IPR008969">
    <property type="entry name" value="CarboxyPept-like_regulatory"/>
</dbReference>
<evidence type="ECO:0000256" key="3">
    <source>
        <dbReference type="ARBA" id="ARBA00023237"/>
    </source>
</evidence>
<evidence type="ECO:0000313" key="6">
    <source>
        <dbReference type="EMBL" id="MFD2891846.1"/>
    </source>
</evidence>
<gene>
    <name evidence="6" type="ORF">ACFS5J_07480</name>
</gene>
<dbReference type="RefSeq" id="WP_379811451.1">
    <property type="nucleotide sequence ID" value="NZ_JBHUPC010000012.1"/>
</dbReference>
<dbReference type="SUPFAM" id="SSF82171">
    <property type="entry name" value="DPP6 N-terminal domain-like"/>
    <property type="match status" value="1"/>
</dbReference>
<dbReference type="InterPro" id="IPR050330">
    <property type="entry name" value="Bact_OuterMem_StrucFunc"/>
</dbReference>
<evidence type="ECO:0000256" key="2">
    <source>
        <dbReference type="ARBA" id="ARBA00023136"/>
    </source>
</evidence>
<dbReference type="Gene3D" id="3.30.1330.60">
    <property type="entry name" value="OmpA-like domain"/>
    <property type="match status" value="1"/>
</dbReference>